<dbReference type="GO" id="GO:0016539">
    <property type="term" value="P:intein-mediated protein splicing"/>
    <property type="evidence" value="ECO:0007669"/>
    <property type="project" value="InterPro"/>
</dbReference>
<dbReference type="SUPFAM" id="SSF51294">
    <property type="entry name" value="Hedgehog/intein (Hint) domain"/>
    <property type="match status" value="1"/>
</dbReference>
<dbReference type="EMBL" id="JANHAX010000007">
    <property type="protein sequence ID" value="MDQ2091955.1"/>
    <property type="molecule type" value="Genomic_DNA"/>
</dbReference>
<proteinExistence type="predicted"/>
<feature type="domain" description="Hedgehog/Intein (Hint)" evidence="4">
    <location>
        <begin position="1005"/>
        <end position="1141"/>
    </location>
</feature>
<dbReference type="Proteomes" id="UP001226762">
    <property type="component" value="Unassembled WGS sequence"/>
</dbReference>
<dbReference type="InterPro" id="IPR006141">
    <property type="entry name" value="Intein_N"/>
</dbReference>
<dbReference type="PROSITE" id="PS50817">
    <property type="entry name" value="INTEIN_N_TER"/>
    <property type="match status" value="1"/>
</dbReference>
<keyword evidence="6" id="KW-1185">Reference proteome</keyword>
<evidence type="ECO:0000313" key="6">
    <source>
        <dbReference type="Proteomes" id="UP001226762"/>
    </source>
</evidence>
<dbReference type="PRINTS" id="PR00313">
    <property type="entry name" value="CABNDNGRPT"/>
</dbReference>
<dbReference type="InterPro" id="IPR001343">
    <property type="entry name" value="Hemolysn_Ca-bd"/>
</dbReference>
<dbReference type="Gene3D" id="2.170.16.10">
    <property type="entry name" value="Hedgehog/Intein (Hint) domain"/>
    <property type="match status" value="1"/>
</dbReference>
<comment type="caution">
    <text evidence="5">The sequence shown here is derived from an EMBL/GenBank/DDBJ whole genome shotgun (WGS) entry which is preliminary data.</text>
</comment>
<dbReference type="PANTHER" id="PTHR38340">
    <property type="entry name" value="S-LAYER PROTEIN"/>
    <property type="match status" value="1"/>
</dbReference>
<sequence length="1203" mass="120247">VNLVSGQGSGGDANGDRYISIENVTGSDFADTITGDGSDNLVVGGAGGDVLDGGAGNDTIDYSDSSSAIFVSLQLGVGSGGDANSDSVSNFENVIGSDYNDSIVGDGNDNLLSGGAGDDTLIGSTGSDTLEGGAGTDVADYSASASAVTVDLNAGTASGGDAEGDVLSGIEGVKATDFNDSLTGDASANEFDAGGGSDTVAGGLGNDTILGGDNNDTIDGGSGDDVIYGDGEEPRTPLSETVQYSYAQDITGGQANHFGEQGLGTANDPMLLIDGNEGTEARWHAGDIVEYSFGQELEAGTSITLVEGTSVEDGIVNVYVSYGSTDPNGDLLSGSGGGVGYENTVTNGQGILIYSGPSDANIELILPINATHIQIVSQDSHSGFSELVLTEDFTPPVTGDDSITGGDGNDTIDAGAGNDTVDGGADNDSIIGAAGADSLAGGTGNDTIDGGADNDTIDGGAGDDSLVGGAGADSVVGGTGNDTIDAGSGADTVIGGDGSDQIDLGAADGVADLLVLKDGGGNDVISSFEAPIDNGDGTYTAQDELDVSGLTDASGNPVSVEDVVVTDTNGDGTGDATLTFPGGESVTLVGVTVAEVQSFAQLEALGVPPAAGDFTVEGTAGSDLIDAAYAGDPEGDMVDNNDHSDGSNDDYIATGAGNDTVFAGEGDDTVHAQFTADANLFYGGAGNDVLNGGSGADTLFGGTGDDYLLPSGGSDQVFGEDGNDTIAAGLGSAYLDGGDGNDSISGGGSSDNDTIVGGAGDDTLIDGGGDALFFFGDEFGNDFLTGGESGETNGDVMDFSGVTGNISVLFTGDEAGDVTSGTNSVDFAEIEQIYLSGGNDSVDASASNSGTVVHAGAGNDTFVGTFGNDVVFGGDDNDFLSGGDGLDSIYGEVGDDTLLGGLGADYVLGGDGNDVIFAAEGDTVYGEDGDDLFILSDLGETGASAITIDGGTTSELGGDTLDLNGIADRTTLSFTPAAGDPDAFDGSVTLLDGTVVTFTNIENIICFTPGTMIATPDGERAVETLRPGDLVLTRDDGPQPLGWVGNSTVPGIGKYAPVRLDPTITGARRRLTVSPQHRMLIEDWRAELLFAEREVFVAARHLLDCKGAERAPAEMVTYIHLMFDRHQVIYAEGAPCESFHAAEQGLKALVPEARVELFAAYPVLCEDISAHGPTARLCLKAYESRALVSEIFALKSARISIAA</sequence>
<dbReference type="InterPro" id="IPR050557">
    <property type="entry name" value="RTX_toxin/Mannuronan_C5-epim"/>
</dbReference>
<dbReference type="AlphaFoldDB" id="A0AAE4B628"/>
<dbReference type="Pfam" id="PF13403">
    <property type="entry name" value="Hint_2"/>
    <property type="match status" value="1"/>
</dbReference>
<keyword evidence="2" id="KW-0964">Secreted</keyword>
<reference evidence="5" key="2">
    <citation type="submission" date="2023-02" db="EMBL/GenBank/DDBJ databases">
        <title>'Rhodoalgimonas zhirmunskyi' gen. nov., isolated from a red alga.</title>
        <authorList>
            <person name="Nedashkovskaya O.I."/>
            <person name="Otstavnykh N.Y."/>
            <person name="Bystritskaya E.P."/>
            <person name="Balabanova L.A."/>
            <person name="Isaeva M.P."/>
        </authorList>
    </citation>
    <scope>NUCLEOTIDE SEQUENCE</scope>
    <source>
        <strain evidence="5">KCTC 52189</strain>
    </source>
</reference>
<dbReference type="SUPFAM" id="SSF51120">
    <property type="entry name" value="beta-Roll"/>
    <property type="match status" value="5"/>
</dbReference>
<reference evidence="5" key="1">
    <citation type="submission" date="2022-07" db="EMBL/GenBank/DDBJ databases">
        <authorList>
            <person name="Otstavnykh N."/>
            <person name="Isaeva M."/>
            <person name="Bystritskaya E."/>
        </authorList>
    </citation>
    <scope>NUCLEOTIDE SEQUENCE</scope>
    <source>
        <strain evidence="5">KCTC 52189</strain>
    </source>
</reference>
<accession>A0AAE4B628</accession>
<evidence type="ECO:0000259" key="4">
    <source>
        <dbReference type="Pfam" id="PF13403"/>
    </source>
</evidence>
<dbReference type="InterPro" id="IPR028992">
    <property type="entry name" value="Hedgehog/Intein_dom"/>
</dbReference>
<gene>
    <name evidence="5" type="ORF">NO357_18795</name>
</gene>
<evidence type="ECO:0000256" key="1">
    <source>
        <dbReference type="ARBA" id="ARBA00004613"/>
    </source>
</evidence>
<dbReference type="PROSITE" id="PS00330">
    <property type="entry name" value="HEMOLYSIN_CALCIUM"/>
    <property type="match status" value="4"/>
</dbReference>
<dbReference type="PANTHER" id="PTHR38340:SF1">
    <property type="entry name" value="S-LAYER PROTEIN"/>
    <property type="match status" value="1"/>
</dbReference>
<comment type="subcellular location">
    <subcellularLocation>
        <location evidence="1">Secreted</location>
    </subcellularLocation>
</comment>
<dbReference type="Gene3D" id="2.150.10.10">
    <property type="entry name" value="Serralysin-like metalloprotease, C-terminal"/>
    <property type="match status" value="7"/>
</dbReference>
<dbReference type="InterPro" id="IPR011049">
    <property type="entry name" value="Serralysin-like_metalloprot_C"/>
</dbReference>
<name>A0AAE4B628_9RHOB</name>
<dbReference type="InterPro" id="IPR018511">
    <property type="entry name" value="Hemolysin-typ_Ca-bd_CS"/>
</dbReference>
<feature type="region of interest" description="Disordered" evidence="3">
    <location>
        <begin position="204"/>
        <end position="224"/>
    </location>
</feature>
<evidence type="ECO:0000256" key="3">
    <source>
        <dbReference type="SAM" id="MobiDB-lite"/>
    </source>
</evidence>
<dbReference type="Pfam" id="PF00353">
    <property type="entry name" value="HemolysinCabind"/>
    <property type="match status" value="12"/>
</dbReference>
<feature type="non-terminal residue" evidence="5">
    <location>
        <position position="1"/>
    </location>
</feature>
<evidence type="ECO:0000313" key="5">
    <source>
        <dbReference type="EMBL" id="MDQ2091955.1"/>
    </source>
</evidence>
<organism evidence="5 6">
    <name type="scientific">Marimonas arenosa</name>
    <dbReference type="NCBI Taxonomy" id="1795305"/>
    <lineage>
        <taxon>Bacteria</taxon>
        <taxon>Pseudomonadati</taxon>
        <taxon>Pseudomonadota</taxon>
        <taxon>Alphaproteobacteria</taxon>
        <taxon>Rhodobacterales</taxon>
        <taxon>Paracoccaceae</taxon>
        <taxon>Marimonas</taxon>
    </lineage>
</organism>
<dbReference type="GO" id="GO:0005509">
    <property type="term" value="F:calcium ion binding"/>
    <property type="evidence" value="ECO:0007669"/>
    <property type="project" value="InterPro"/>
</dbReference>
<dbReference type="RefSeq" id="WP_306737263.1">
    <property type="nucleotide sequence ID" value="NZ_JANHAX010000007.1"/>
</dbReference>
<evidence type="ECO:0000256" key="2">
    <source>
        <dbReference type="ARBA" id="ARBA00022525"/>
    </source>
</evidence>
<feature type="region of interest" description="Disordered" evidence="3">
    <location>
        <begin position="445"/>
        <end position="474"/>
    </location>
</feature>
<protein>
    <submittedName>
        <fullName evidence="5">Hint domain-containing protein</fullName>
    </submittedName>
</protein>
<dbReference type="InterPro" id="IPR036844">
    <property type="entry name" value="Hint_dom_sf"/>
</dbReference>
<dbReference type="GO" id="GO:0005576">
    <property type="term" value="C:extracellular region"/>
    <property type="evidence" value="ECO:0007669"/>
    <property type="project" value="UniProtKB-SubCell"/>
</dbReference>